<evidence type="ECO:0000313" key="1">
    <source>
        <dbReference type="EMBL" id="CAG8512169.1"/>
    </source>
</evidence>
<organism evidence="1 2">
    <name type="scientific">Acaulospora colombiana</name>
    <dbReference type="NCBI Taxonomy" id="27376"/>
    <lineage>
        <taxon>Eukaryota</taxon>
        <taxon>Fungi</taxon>
        <taxon>Fungi incertae sedis</taxon>
        <taxon>Mucoromycota</taxon>
        <taxon>Glomeromycotina</taxon>
        <taxon>Glomeromycetes</taxon>
        <taxon>Diversisporales</taxon>
        <taxon>Acaulosporaceae</taxon>
        <taxon>Acaulospora</taxon>
    </lineage>
</organism>
<reference evidence="1" key="1">
    <citation type="submission" date="2021-06" db="EMBL/GenBank/DDBJ databases">
        <authorList>
            <person name="Kallberg Y."/>
            <person name="Tangrot J."/>
            <person name="Rosling A."/>
        </authorList>
    </citation>
    <scope>NUCLEOTIDE SEQUENCE</scope>
    <source>
        <strain evidence="1">CL356</strain>
    </source>
</reference>
<name>A0ACA9L9K0_9GLOM</name>
<accession>A0ACA9L9K0</accession>
<dbReference type="Proteomes" id="UP000789525">
    <property type="component" value="Unassembled WGS sequence"/>
</dbReference>
<gene>
    <name evidence="1" type="ORF">ACOLOM_LOCUS3270</name>
</gene>
<keyword evidence="2" id="KW-1185">Reference proteome</keyword>
<protein>
    <submittedName>
        <fullName evidence="1">11716_t:CDS:1</fullName>
    </submittedName>
</protein>
<evidence type="ECO:0000313" key="2">
    <source>
        <dbReference type="Proteomes" id="UP000789525"/>
    </source>
</evidence>
<proteinExistence type="predicted"/>
<comment type="caution">
    <text evidence="1">The sequence shown here is derived from an EMBL/GenBank/DDBJ whole genome shotgun (WGS) entry which is preliminary data.</text>
</comment>
<sequence length="139" mass="15618">MNDVPVVRLLLETKRISPKKSISTNTFCSSVRNFATGISPNSTDMYEMGIVFIGGQRDVTFTITFAPSHDLKISDLEVTSLDRGGRIWLPFGVRHSFISNGASVKIRAVHLFRAKRTQEKYILPSDLISPMFLLCREPN</sequence>
<dbReference type="EMBL" id="CAJVPT010004767">
    <property type="protein sequence ID" value="CAG8512169.1"/>
    <property type="molecule type" value="Genomic_DNA"/>
</dbReference>